<dbReference type="Gene3D" id="6.20.210.20">
    <property type="entry name" value="THAP domain"/>
    <property type="match status" value="1"/>
</dbReference>
<organism evidence="8 9">
    <name type="scientific">Pararge aegeria aegeria</name>
    <dbReference type="NCBI Taxonomy" id="348720"/>
    <lineage>
        <taxon>Eukaryota</taxon>
        <taxon>Metazoa</taxon>
        <taxon>Ecdysozoa</taxon>
        <taxon>Arthropoda</taxon>
        <taxon>Hexapoda</taxon>
        <taxon>Insecta</taxon>
        <taxon>Pterygota</taxon>
        <taxon>Neoptera</taxon>
        <taxon>Endopterygota</taxon>
        <taxon>Lepidoptera</taxon>
        <taxon>Glossata</taxon>
        <taxon>Ditrysia</taxon>
        <taxon>Papilionoidea</taxon>
        <taxon>Nymphalidae</taxon>
        <taxon>Satyrinae</taxon>
        <taxon>Satyrini</taxon>
        <taxon>Parargina</taxon>
        <taxon>Pararge</taxon>
    </lineage>
</organism>
<keyword evidence="3" id="KW-0862">Zinc</keyword>
<reference evidence="8" key="1">
    <citation type="submission" date="2022-03" db="EMBL/GenBank/DDBJ databases">
        <authorList>
            <person name="Lindestad O."/>
        </authorList>
    </citation>
    <scope>NUCLEOTIDE SEQUENCE</scope>
</reference>
<evidence type="ECO:0000313" key="8">
    <source>
        <dbReference type="EMBL" id="CAH2233585.1"/>
    </source>
</evidence>
<evidence type="ECO:0000256" key="2">
    <source>
        <dbReference type="ARBA" id="ARBA00022771"/>
    </source>
</evidence>
<dbReference type="EMBL" id="CAKXAJ010024983">
    <property type="protein sequence ID" value="CAH2233585.1"/>
    <property type="molecule type" value="Genomic_DNA"/>
</dbReference>
<evidence type="ECO:0000259" key="7">
    <source>
        <dbReference type="PROSITE" id="PS50950"/>
    </source>
</evidence>
<evidence type="ECO:0000256" key="5">
    <source>
        <dbReference type="PROSITE-ProRule" id="PRU00309"/>
    </source>
</evidence>
<evidence type="ECO:0000256" key="1">
    <source>
        <dbReference type="ARBA" id="ARBA00022723"/>
    </source>
</evidence>
<feature type="region of interest" description="Disordered" evidence="6">
    <location>
        <begin position="90"/>
        <end position="131"/>
    </location>
</feature>
<dbReference type="AlphaFoldDB" id="A0A8S4RAK8"/>
<protein>
    <submittedName>
        <fullName evidence="8">Jg27141 protein</fullName>
    </submittedName>
</protein>
<dbReference type="PANTHER" id="PTHR46927">
    <property type="entry name" value="AGAP005574-PA"/>
    <property type="match status" value="1"/>
</dbReference>
<dbReference type="GO" id="GO:0003677">
    <property type="term" value="F:DNA binding"/>
    <property type="evidence" value="ECO:0007669"/>
    <property type="project" value="UniProtKB-UniRule"/>
</dbReference>
<evidence type="ECO:0000313" key="9">
    <source>
        <dbReference type="Proteomes" id="UP000838756"/>
    </source>
</evidence>
<dbReference type="SMART" id="SM00980">
    <property type="entry name" value="THAP"/>
    <property type="match status" value="1"/>
</dbReference>
<dbReference type="InterPro" id="IPR052224">
    <property type="entry name" value="THAP_domain_protein"/>
</dbReference>
<evidence type="ECO:0000256" key="4">
    <source>
        <dbReference type="ARBA" id="ARBA00023125"/>
    </source>
</evidence>
<keyword evidence="2 5" id="KW-0863">Zinc-finger</keyword>
<evidence type="ECO:0000256" key="6">
    <source>
        <dbReference type="SAM" id="MobiDB-lite"/>
    </source>
</evidence>
<dbReference type="PANTHER" id="PTHR46927:SF3">
    <property type="entry name" value="THAP-TYPE DOMAIN-CONTAINING PROTEIN"/>
    <property type="match status" value="1"/>
</dbReference>
<dbReference type="InterPro" id="IPR006612">
    <property type="entry name" value="THAP_Znf"/>
</dbReference>
<feature type="compositionally biased region" description="Low complexity" evidence="6">
    <location>
        <begin position="116"/>
        <end position="130"/>
    </location>
</feature>
<keyword evidence="4 5" id="KW-0238">DNA-binding</keyword>
<dbReference type="InterPro" id="IPR038441">
    <property type="entry name" value="THAP_Znf_sf"/>
</dbReference>
<feature type="domain" description="THAP-type" evidence="7">
    <location>
        <begin position="1"/>
        <end position="87"/>
    </location>
</feature>
<sequence>MPSCVVKWCKNNKTQKGKDGVTFHGFPKGNIPWRVDWIKVIRSSRGEENWLPHERSLICSAHFDKNDFYLTKKGNCRLVTYAVPKKLLSKPPDYKEKPARRKPSRSSRQCHDKLSSSEASVSLRTSSSLSHPTSIMETKAFDTTSSLPQPPISMGPIVIDSSPSSSSVVSDSEEILSSQVSFYPNPVILLPQPSPSYGLLPSVASNDVVT</sequence>
<dbReference type="OrthoDB" id="7312725at2759"/>
<dbReference type="SUPFAM" id="SSF57716">
    <property type="entry name" value="Glucocorticoid receptor-like (DNA-binding domain)"/>
    <property type="match status" value="1"/>
</dbReference>
<keyword evidence="9" id="KW-1185">Reference proteome</keyword>
<dbReference type="PROSITE" id="PS50950">
    <property type="entry name" value="ZF_THAP"/>
    <property type="match status" value="1"/>
</dbReference>
<gene>
    <name evidence="8" type="primary">jg27141</name>
    <name evidence="8" type="ORF">PAEG_LOCUS11536</name>
</gene>
<dbReference type="GO" id="GO:0008270">
    <property type="term" value="F:zinc ion binding"/>
    <property type="evidence" value="ECO:0007669"/>
    <property type="project" value="UniProtKB-KW"/>
</dbReference>
<comment type="caution">
    <text evidence="8">The sequence shown here is derived from an EMBL/GenBank/DDBJ whole genome shotgun (WGS) entry which is preliminary data.</text>
</comment>
<accession>A0A8S4RAK8</accession>
<proteinExistence type="predicted"/>
<name>A0A8S4RAK8_9NEOP</name>
<evidence type="ECO:0000256" key="3">
    <source>
        <dbReference type="ARBA" id="ARBA00022833"/>
    </source>
</evidence>
<dbReference type="Pfam" id="PF05485">
    <property type="entry name" value="THAP"/>
    <property type="match status" value="1"/>
</dbReference>
<dbReference type="Proteomes" id="UP000838756">
    <property type="component" value="Unassembled WGS sequence"/>
</dbReference>
<keyword evidence="1" id="KW-0479">Metal-binding</keyword>